<name>A0A8H3LRH8_9GLOM</name>
<organism evidence="1 2">
    <name type="scientific">Rhizophagus clarus</name>
    <dbReference type="NCBI Taxonomy" id="94130"/>
    <lineage>
        <taxon>Eukaryota</taxon>
        <taxon>Fungi</taxon>
        <taxon>Fungi incertae sedis</taxon>
        <taxon>Mucoromycota</taxon>
        <taxon>Glomeromycotina</taxon>
        <taxon>Glomeromycetes</taxon>
        <taxon>Glomerales</taxon>
        <taxon>Glomeraceae</taxon>
        <taxon>Rhizophagus</taxon>
    </lineage>
</organism>
<reference evidence="1" key="1">
    <citation type="submission" date="2019-10" db="EMBL/GenBank/DDBJ databases">
        <title>Conservation and host-specific expression of non-tandemly repeated heterogenous ribosome RNA gene in arbuscular mycorrhizal fungi.</title>
        <authorList>
            <person name="Maeda T."/>
            <person name="Kobayashi Y."/>
            <person name="Nakagawa T."/>
            <person name="Ezawa T."/>
            <person name="Yamaguchi K."/>
            <person name="Bino T."/>
            <person name="Nishimoto Y."/>
            <person name="Shigenobu S."/>
            <person name="Kawaguchi M."/>
        </authorList>
    </citation>
    <scope>NUCLEOTIDE SEQUENCE</scope>
    <source>
        <strain evidence="1">HR1</strain>
    </source>
</reference>
<gene>
    <name evidence="1" type="ORF">RCL2_001801300</name>
</gene>
<accession>A0A8H3LRH8</accession>
<comment type="caution">
    <text evidence="1">The sequence shown here is derived from an EMBL/GenBank/DDBJ whole genome shotgun (WGS) entry which is preliminary data.</text>
</comment>
<sequence length="111" mass="12718">MKTNLVGGCGVICVDVPDDEKDFSKAFGEALNFLFEEQIVKNDKFEDPKWKRTMKTFNAYFGCKNQDYLQDDAQIAKGILLCSLVVKVQSQEEWDHCMITSKKTCVRNLQP</sequence>
<dbReference type="AlphaFoldDB" id="A0A8H3LRH8"/>
<protein>
    <submittedName>
        <fullName evidence="1">Uncharacterized protein</fullName>
    </submittedName>
</protein>
<proteinExistence type="predicted"/>
<dbReference type="EMBL" id="BLAL01000197">
    <property type="protein sequence ID" value="GES91181.1"/>
    <property type="molecule type" value="Genomic_DNA"/>
</dbReference>
<evidence type="ECO:0000313" key="2">
    <source>
        <dbReference type="Proteomes" id="UP000615446"/>
    </source>
</evidence>
<dbReference type="Proteomes" id="UP000615446">
    <property type="component" value="Unassembled WGS sequence"/>
</dbReference>
<evidence type="ECO:0000313" key="1">
    <source>
        <dbReference type="EMBL" id="GES91181.1"/>
    </source>
</evidence>